<protein>
    <submittedName>
        <fullName evidence="2">Uncharacterized protein</fullName>
    </submittedName>
</protein>
<dbReference type="AlphaFoldDB" id="A0A7I4Y9G7"/>
<evidence type="ECO:0000313" key="2">
    <source>
        <dbReference type="WBParaSite" id="HCON_00069630-00001"/>
    </source>
</evidence>
<keyword evidence="1" id="KW-1185">Reference proteome</keyword>
<dbReference type="WBParaSite" id="HCON_00069630-00001">
    <property type="protein sequence ID" value="HCON_00069630-00001"/>
    <property type="gene ID" value="HCON_00069630"/>
</dbReference>
<reference evidence="2" key="1">
    <citation type="submission" date="2020-12" db="UniProtKB">
        <authorList>
            <consortium name="WormBaseParasite"/>
        </authorList>
    </citation>
    <scope>IDENTIFICATION</scope>
    <source>
        <strain evidence="2">MHco3</strain>
    </source>
</reference>
<dbReference type="OrthoDB" id="10518901at2759"/>
<name>A0A7I4Y9G7_HAECO</name>
<sequence length="297" mass="33272">MSKLDYCTKHPQHRQLCSMRMNDFIRSCLRSRVRESVRWTVQRKITRKGLSSRGSTSFVAVKAGQLCSTFVVRRSERRSEVDAVVTEAGPFSGTGRSSALKRVYSSMRSENGSSPNREAFLLSAIRTMRGLQGRVGLLKQFSCKAIQTGIRGRCRSNRDRPIFRTWIRMEILKSTRDLGLVRRKIVSGRQFSWKPSAATYPADRRSDRGSGIGSALNKAAVLHLLSTCSGAILKSDTKTSLCFGENFGERAASGDDSGVKRSPKGSDTWKIRFDSWTQVDCARADAVVDIFEMYRCD</sequence>
<evidence type="ECO:0000313" key="1">
    <source>
        <dbReference type="Proteomes" id="UP000025227"/>
    </source>
</evidence>
<dbReference type="Proteomes" id="UP000025227">
    <property type="component" value="Unplaced"/>
</dbReference>
<accession>A0A7I4Y9G7</accession>
<organism evidence="1 2">
    <name type="scientific">Haemonchus contortus</name>
    <name type="common">Barber pole worm</name>
    <dbReference type="NCBI Taxonomy" id="6289"/>
    <lineage>
        <taxon>Eukaryota</taxon>
        <taxon>Metazoa</taxon>
        <taxon>Ecdysozoa</taxon>
        <taxon>Nematoda</taxon>
        <taxon>Chromadorea</taxon>
        <taxon>Rhabditida</taxon>
        <taxon>Rhabditina</taxon>
        <taxon>Rhabditomorpha</taxon>
        <taxon>Strongyloidea</taxon>
        <taxon>Trichostrongylidae</taxon>
        <taxon>Haemonchus</taxon>
    </lineage>
</organism>
<proteinExistence type="predicted"/>